<evidence type="ECO:0000259" key="5">
    <source>
        <dbReference type="PROSITE" id="PS51192"/>
    </source>
</evidence>
<keyword evidence="1" id="KW-0378">Hydrolase</keyword>
<dbReference type="InterPro" id="IPR038718">
    <property type="entry name" value="SNF2-like_sf"/>
</dbReference>
<dbReference type="Gene3D" id="3.40.50.10810">
    <property type="entry name" value="Tandem AAA-ATPase domain"/>
    <property type="match status" value="1"/>
</dbReference>
<organism evidence="7 8">
    <name type="scientific">Geomonas paludis</name>
    <dbReference type="NCBI Taxonomy" id="2740185"/>
    <lineage>
        <taxon>Bacteria</taxon>
        <taxon>Pseudomonadati</taxon>
        <taxon>Thermodesulfobacteriota</taxon>
        <taxon>Desulfuromonadia</taxon>
        <taxon>Geobacterales</taxon>
        <taxon>Geobacteraceae</taxon>
        <taxon>Geomonas</taxon>
    </lineage>
</organism>
<feature type="region of interest" description="Disordered" evidence="3">
    <location>
        <begin position="305"/>
        <end position="339"/>
    </location>
</feature>
<reference evidence="8" key="1">
    <citation type="submission" date="2020-06" db="EMBL/GenBank/DDBJ databases">
        <title>Draft genomic sequecing of Geomonas sp. Red736.</title>
        <authorList>
            <person name="Itoh H."/>
            <person name="Xu Z.X."/>
            <person name="Ushijima N."/>
            <person name="Masuda Y."/>
            <person name="Shiratori Y."/>
            <person name="Senoo K."/>
        </authorList>
    </citation>
    <scope>NUCLEOTIDE SEQUENCE [LARGE SCALE GENOMIC DNA]</scope>
    <source>
        <strain evidence="8">Red736</strain>
    </source>
</reference>
<dbReference type="Proteomes" id="UP000568888">
    <property type="component" value="Unassembled WGS sequence"/>
</dbReference>
<dbReference type="InterPro" id="IPR014001">
    <property type="entry name" value="Helicase_ATP-bd"/>
</dbReference>
<keyword evidence="2" id="KW-0863">Zinc-finger</keyword>
<sequence length="1163" mass="128918">MIDITAIPLLRHLFQMPAAGIYALADKVHLFNGFELCKRTPIRGLSWHKDGSVLEVELRDAELSCRVTLSLVQGEFSSACDCGAWSPHGRCPHLVAALATLKKALAPASFPMLQLPNDYLQGLRAVLSTAPVQGTAGEEGAPVTEGGYALVLDRDMGALRMRLMLDQVPVALYDAALPASIREFLRLLHSSALRGRAVEEFLSRFRGRFPILYQGADGPRQLFFDPSLQRTVLLHLDLHQEEIAAKLSLEDGASVEGEESFIHQGYYFDLRRGVIHKVDDTASALYTELAQRLAQAERAGLARSEETLSEAAVSEGAAPEEVAPEEAAPEHAPSGMAPSAEHGILRFPAARFNAVHFIFGGSPDELGRRVVFSRSGEIVPPLPLEPRYRLNILELAETSSLVAEGVADGIAFSLSPPAFRFFNAAGRAVFPQPLKAKKRVAAIVKACFAALGAESLGERDRVVRQALEGAEFYKRGVRADARNVITEFCQLVQQPTTLLQLSEEGTWLAVTVAVERQGRLLELLAGHFGFDIFWQSEGVGRFALERKTLMRELSELKSALAGEGFTLALAGEDLQTASWTFTLDATRSSIDWFELRPEIRADGELVDETELLEALQGGGVFRRGGSLFVLDPMTSSTLALFAPHAKREVVRVPRLQILDWITLRRNGVRVLLSPEDERIFESLTRFESIPRRSPPVELKATLRNYQLEGYSWLAFLYEHRFGACLADDMGLGKTIQAIALLAGLKEGGIEAQLPAEVPHLVVVPPTLIFNWESELARFYPALKVGVYRGQGRRADFSGVDLVLTSYGVIQRDIEILSEIPFHVIVFDEAQAVKNIHAETTGAVRKLKGRFKVTLTGTPVENHLGEYFSVMDLALPGLLGPYEQFRRQMGREGTEFLDTLIRRTHPFILRRSKDMIAAELPPKVETDIYLEMSPRQKALYARTVTEVRETVARAYSSNSAGQARIIALTAILKLRQICLCSRLVLPDAADRSPKVDFLVEQLHELFAEGHSVLVFSQFTSFLDIVQQGLSQRGIVSSRLDGTTPVSRRKELVQNFQDAAEPGVFLLSLKAGGRGLNLTRASYVFHLDPWWNPAVESQASDRAHRIGQKRQVTITRLLMRHSIEEKMMELKKRKLKLYRALLEDAENEGAVAIGREDFEFLLGQG</sequence>
<dbReference type="SMART" id="SM00487">
    <property type="entry name" value="DEXDc"/>
    <property type="match status" value="1"/>
</dbReference>
<dbReference type="InterPro" id="IPR000330">
    <property type="entry name" value="SNF2_N"/>
</dbReference>
<evidence type="ECO:0000259" key="4">
    <source>
        <dbReference type="PROSITE" id="PS50966"/>
    </source>
</evidence>
<dbReference type="EMBL" id="BLXY01000003">
    <property type="protein sequence ID" value="GFO64227.1"/>
    <property type="molecule type" value="Genomic_DNA"/>
</dbReference>
<dbReference type="GO" id="GO:0008270">
    <property type="term" value="F:zinc ion binding"/>
    <property type="evidence" value="ECO:0007669"/>
    <property type="project" value="UniProtKB-KW"/>
</dbReference>
<proteinExistence type="predicted"/>
<name>A0A6V8MX18_9BACT</name>
<dbReference type="InterPro" id="IPR007527">
    <property type="entry name" value="Znf_SWIM"/>
</dbReference>
<dbReference type="InterPro" id="IPR027417">
    <property type="entry name" value="P-loop_NTPase"/>
</dbReference>
<evidence type="ECO:0000256" key="1">
    <source>
        <dbReference type="ARBA" id="ARBA00022801"/>
    </source>
</evidence>
<evidence type="ECO:0008006" key="9">
    <source>
        <dbReference type="Google" id="ProtNLM"/>
    </source>
</evidence>
<evidence type="ECO:0000313" key="8">
    <source>
        <dbReference type="Proteomes" id="UP000568888"/>
    </source>
</evidence>
<protein>
    <recommendedName>
        <fullName evidence="9">Helicase</fullName>
    </recommendedName>
</protein>
<dbReference type="SUPFAM" id="SSF52540">
    <property type="entry name" value="P-loop containing nucleoside triphosphate hydrolases"/>
    <property type="match status" value="2"/>
</dbReference>
<dbReference type="RefSeq" id="WP_371877569.1">
    <property type="nucleotide sequence ID" value="NZ_BLXY01000003.1"/>
</dbReference>
<dbReference type="Pfam" id="PF00176">
    <property type="entry name" value="SNF2-rel_dom"/>
    <property type="match status" value="1"/>
</dbReference>
<evidence type="ECO:0000256" key="3">
    <source>
        <dbReference type="SAM" id="MobiDB-lite"/>
    </source>
</evidence>
<gene>
    <name evidence="7" type="ORF">GMPD_21460</name>
</gene>
<dbReference type="Gene3D" id="3.40.50.300">
    <property type="entry name" value="P-loop containing nucleotide triphosphate hydrolases"/>
    <property type="match status" value="1"/>
</dbReference>
<dbReference type="SMART" id="SM00490">
    <property type="entry name" value="HELICc"/>
    <property type="match status" value="1"/>
</dbReference>
<evidence type="ECO:0000259" key="6">
    <source>
        <dbReference type="PROSITE" id="PS51194"/>
    </source>
</evidence>
<dbReference type="Pfam" id="PF00271">
    <property type="entry name" value="Helicase_C"/>
    <property type="match status" value="1"/>
</dbReference>
<dbReference type="CDD" id="cd18793">
    <property type="entry name" value="SF2_C_SNF"/>
    <property type="match status" value="1"/>
</dbReference>
<feature type="domain" description="SWIM-type" evidence="4">
    <location>
        <begin position="65"/>
        <end position="102"/>
    </location>
</feature>
<feature type="compositionally biased region" description="Low complexity" evidence="3">
    <location>
        <begin position="310"/>
        <end position="321"/>
    </location>
</feature>
<comment type="caution">
    <text evidence="7">The sequence shown here is derived from an EMBL/GenBank/DDBJ whole genome shotgun (WGS) entry which is preliminary data.</text>
</comment>
<keyword evidence="2" id="KW-0862">Zinc</keyword>
<dbReference type="PROSITE" id="PS51192">
    <property type="entry name" value="HELICASE_ATP_BIND_1"/>
    <property type="match status" value="1"/>
</dbReference>
<evidence type="ECO:0000256" key="2">
    <source>
        <dbReference type="PROSITE-ProRule" id="PRU00325"/>
    </source>
</evidence>
<dbReference type="PROSITE" id="PS50966">
    <property type="entry name" value="ZF_SWIM"/>
    <property type="match status" value="1"/>
</dbReference>
<dbReference type="InterPro" id="IPR001650">
    <property type="entry name" value="Helicase_C-like"/>
</dbReference>
<feature type="domain" description="Helicase C-terminal" evidence="6">
    <location>
        <begin position="997"/>
        <end position="1144"/>
    </location>
</feature>
<dbReference type="InterPro" id="IPR049730">
    <property type="entry name" value="SNF2/RAD54-like_C"/>
</dbReference>
<dbReference type="PANTHER" id="PTHR10799">
    <property type="entry name" value="SNF2/RAD54 HELICASE FAMILY"/>
    <property type="match status" value="1"/>
</dbReference>
<evidence type="ECO:0000313" key="7">
    <source>
        <dbReference type="EMBL" id="GFO64227.1"/>
    </source>
</evidence>
<dbReference type="PROSITE" id="PS51194">
    <property type="entry name" value="HELICASE_CTER"/>
    <property type="match status" value="1"/>
</dbReference>
<accession>A0A6V8MX18</accession>
<dbReference type="GO" id="GO:0016787">
    <property type="term" value="F:hydrolase activity"/>
    <property type="evidence" value="ECO:0007669"/>
    <property type="project" value="UniProtKB-KW"/>
</dbReference>
<dbReference type="GO" id="GO:0005524">
    <property type="term" value="F:ATP binding"/>
    <property type="evidence" value="ECO:0007669"/>
    <property type="project" value="InterPro"/>
</dbReference>
<keyword evidence="2" id="KW-0479">Metal-binding</keyword>
<feature type="domain" description="Helicase ATP-binding" evidence="5">
    <location>
        <begin position="714"/>
        <end position="876"/>
    </location>
</feature>
<dbReference type="AlphaFoldDB" id="A0A6V8MX18"/>